<evidence type="ECO:0000313" key="22">
    <source>
        <dbReference type="Proteomes" id="UP001199631"/>
    </source>
</evidence>
<evidence type="ECO:0000256" key="7">
    <source>
        <dbReference type="ARBA" id="ARBA00022490"/>
    </source>
</evidence>
<evidence type="ECO:0000259" key="20">
    <source>
        <dbReference type="Pfam" id="PF08245"/>
    </source>
</evidence>
<evidence type="ECO:0000256" key="4">
    <source>
        <dbReference type="ARBA" id="ARBA00010416"/>
    </source>
</evidence>
<keyword evidence="10 17" id="KW-0067">ATP-binding</keyword>
<dbReference type="GO" id="GO:0005524">
    <property type="term" value="F:ATP binding"/>
    <property type="evidence" value="ECO:0007669"/>
    <property type="project" value="UniProtKB-UniRule"/>
</dbReference>
<accession>A0AAW5BBM3</accession>
<evidence type="ECO:0000256" key="6">
    <source>
        <dbReference type="ARBA" id="ARBA00015655"/>
    </source>
</evidence>
<feature type="binding site" evidence="17">
    <location>
        <begin position="118"/>
        <end position="124"/>
    </location>
    <ligand>
        <name>ATP</name>
        <dbReference type="ChEBI" id="CHEBI:30616"/>
    </ligand>
</feature>
<dbReference type="Pfam" id="PF21799">
    <property type="entry name" value="MurD-like_N"/>
    <property type="match status" value="1"/>
</dbReference>
<organism evidence="21 22">
    <name type="scientific">Oceanobacillus jordanicus</name>
    <dbReference type="NCBI Taxonomy" id="2867266"/>
    <lineage>
        <taxon>Bacteria</taxon>
        <taxon>Bacillati</taxon>
        <taxon>Bacillota</taxon>
        <taxon>Bacilli</taxon>
        <taxon>Bacillales</taxon>
        <taxon>Bacillaceae</taxon>
        <taxon>Oceanobacillus</taxon>
    </lineage>
</organism>
<keyword evidence="22" id="KW-1185">Reference proteome</keyword>
<comment type="caution">
    <text evidence="21">The sequence shown here is derived from an EMBL/GenBank/DDBJ whole genome shotgun (WGS) entry which is preliminary data.</text>
</comment>
<evidence type="ECO:0000256" key="9">
    <source>
        <dbReference type="ARBA" id="ARBA00022741"/>
    </source>
</evidence>
<dbReference type="InterPro" id="IPR013221">
    <property type="entry name" value="Mur_ligase_cen"/>
</dbReference>
<evidence type="ECO:0000256" key="14">
    <source>
        <dbReference type="ARBA" id="ARBA00030398"/>
    </source>
</evidence>
<feature type="domain" description="Mur ligase central" evidence="20">
    <location>
        <begin position="116"/>
        <end position="290"/>
    </location>
</feature>
<dbReference type="GO" id="GO:0051301">
    <property type="term" value="P:cell division"/>
    <property type="evidence" value="ECO:0007669"/>
    <property type="project" value="UniProtKB-KW"/>
</dbReference>
<evidence type="ECO:0000256" key="18">
    <source>
        <dbReference type="RuleBase" id="RU003664"/>
    </source>
</evidence>
<evidence type="ECO:0000256" key="16">
    <source>
        <dbReference type="ARBA" id="ARBA00047632"/>
    </source>
</evidence>
<keyword evidence="17 18" id="KW-0131">Cell cycle</keyword>
<dbReference type="HAMAP" id="MF_00639">
    <property type="entry name" value="MurD"/>
    <property type="match status" value="1"/>
</dbReference>
<reference evidence="21 22" key="1">
    <citation type="journal article" date="2022" name="Evol. Bioinform. Online">
        <title>Draft Genome Sequence of Oceanobacillus jordanicus Strain GSFE11, a Halotolerant Plant Growth-Promoting Bacterial Endophyte Isolated From the Jordan Valley.</title>
        <authorList>
            <person name="Alhindi T."/>
            <person name="Albdaiwi R."/>
        </authorList>
    </citation>
    <scope>NUCLEOTIDE SEQUENCE [LARGE SCALE GENOMIC DNA]</scope>
    <source>
        <strain evidence="21 22">GSFE11</strain>
    </source>
</reference>
<evidence type="ECO:0000256" key="17">
    <source>
        <dbReference type="HAMAP-Rule" id="MF_00639"/>
    </source>
</evidence>
<evidence type="ECO:0000259" key="19">
    <source>
        <dbReference type="Pfam" id="PF02875"/>
    </source>
</evidence>
<dbReference type="GO" id="GO:0008360">
    <property type="term" value="P:regulation of cell shape"/>
    <property type="evidence" value="ECO:0007669"/>
    <property type="project" value="UniProtKB-KW"/>
</dbReference>
<dbReference type="GO" id="GO:0009252">
    <property type="term" value="P:peptidoglycan biosynthetic process"/>
    <property type="evidence" value="ECO:0007669"/>
    <property type="project" value="UniProtKB-UniRule"/>
</dbReference>
<dbReference type="SUPFAM" id="SSF51984">
    <property type="entry name" value="MurCD N-terminal domain"/>
    <property type="match status" value="1"/>
</dbReference>
<dbReference type="GO" id="GO:0005737">
    <property type="term" value="C:cytoplasm"/>
    <property type="evidence" value="ECO:0007669"/>
    <property type="project" value="UniProtKB-SubCell"/>
</dbReference>
<dbReference type="InterPro" id="IPR036565">
    <property type="entry name" value="Mur-like_cat_sf"/>
</dbReference>
<dbReference type="NCBIfam" id="TIGR01087">
    <property type="entry name" value="murD"/>
    <property type="match status" value="1"/>
</dbReference>
<keyword evidence="9 17" id="KW-0547">Nucleotide-binding</keyword>
<dbReference type="InterPro" id="IPR036615">
    <property type="entry name" value="Mur_ligase_C_dom_sf"/>
</dbReference>
<dbReference type="PANTHER" id="PTHR43692">
    <property type="entry name" value="UDP-N-ACETYLMURAMOYLALANINE--D-GLUTAMATE LIGASE"/>
    <property type="match status" value="1"/>
</dbReference>
<keyword evidence="8 17" id="KW-0436">Ligase</keyword>
<dbReference type="EC" id="6.3.2.9" evidence="5 17"/>
<comment type="catalytic activity">
    <reaction evidence="16 17 18">
        <text>UDP-N-acetyl-alpha-D-muramoyl-L-alanine + D-glutamate + ATP = UDP-N-acetyl-alpha-D-muramoyl-L-alanyl-D-glutamate + ADP + phosphate + H(+)</text>
        <dbReference type="Rhea" id="RHEA:16429"/>
        <dbReference type="ChEBI" id="CHEBI:15378"/>
        <dbReference type="ChEBI" id="CHEBI:29986"/>
        <dbReference type="ChEBI" id="CHEBI:30616"/>
        <dbReference type="ChEBI" id="CHEBI:43474"/>
        <dbReference type="ChEBI" id="CHEBI:83898"/>
        <dbReference type="ChEBI" id="CHEBI:83900"/>
        <dbReference type="ChEBI" id="CHEBI:456216"/>
        <dbReference type="EC" id="6.3.2.9"/>
    </reaction>
</comment>
<dbReference type="RefSeq" id="WP_238020872.1">
    <property type="nucleotide sequence ID" value="NZ_JAIFZM010000014.1"/>
</dbReference>
<keyword evidence="17 18" id="KW-0132">Cell division</keyword>
<comment type="subcellular location">
    <subcellularLocation>
        <location evidence="2 17 18">Cytoplasm</location>
    </subcellularLocation>
</comment>
<dbReference type="SUPFAM" id="SSF53623">
    <property type="entry name" value="MurD-like peptide ligases, catalytic domain"/>
    <property type="match status" value="1"/>
</dbReference>
<evidence type="ECO:0000256" key="15">
    <source>
        <dbReference type="ARBA" id="ARBA00032324"/>
    </source>
</evidence>
<dbReference type="Gene3D" id="3.40.1190.10">
    <property type="entry name" value="Mur-like, catalytic domain"/>
    <property type="match status" value="1"/>
</dbReference>
<evidence type="ECO:0000256" key="3">
    <source>
        <dbReference type="ARBA" id="ARBA00004752"/>
    </source>
</evidence>
<dbReference type="InterPro" id="IPR004101">
    <property type="entry name" value="Mur_ligase_C"/>
</dbReference>
<dbReference type="EMBL" id="JAIFZM010000014">
    <property type="protein sequence ID" value="MCG3420491.1"/>
    <property type="molecule type" value="Genomic_DNA"/>
</dbReference>
<evidence type="ECO:0000313" key="21">
    <source>
        <dbReference type="EMBL" id="MCG3420491.1"/>
    </source>
</evidence>
<comment type="similarity">
    <text evidence="4 17">Belongs to the MurCDEF family.</text>
</comment>
<evidence type="ECO:0000256" key="12">
    <source>
        <dbReference type="ARBA" id="ARBA00022984"/>
    </source>
</evidence>
<dbReference type="GO" id="GO:0008764">
    <property type="term" value="F:UDP-N-acetylmuramoylalanine-D-glutamate ligase activity"/>
    <property type="evidence" value="ECO:0007669"/>
    <property type="project" value="UniProtKB-UniRule"/>
</dbReference>
<evidence type="ECO:0000256" key="5">
    <source>
        <dbReference type="ARBA" id="ARBA00012212"/>
    </source>
</evidence>
<dbReference type="Gene3D" id="3.90.190.20">
    <property type="entry name" value="Mur ligase, C-terminal domain"/>
    <property type="match status" value="1"/>
</dbReference>
<dbReference type="SUPFAM" id="SSF53244">
    <property type="entry name" value="MurD-like peptide ligases, peptide-binding domain"/>
    <property type="match status" value="1"/>
</dbReference>
<comment type="pathway">
    <text evidence="3 17 18">Cell wall biogenesis; peptidoglycan biosynthesis.</text>
</comment>
<name>A0AAW5BBM3_9BACI</name>
<dbReference type="Gene3D" id="3.40.50.720">
    <property type="entry name" value="NAD(P)-binding Rossmann-like Domain"/>
    <property type="match status" value="1"/>
</dbReference>
<dbReference type="GO" id="GO:0071555">
    <property type="term" value="P:cell wall organization"/>
    <property type="evidence" value="ECO:0007669"/>
    <property type="project" value="UniProtKB-KW"/>
</dbReference>
<gene>
    <name evidence="17 21" type="primary">murD</name>
    <name evidence="21" type="ORF">K3T81_15195</name>
</gene>
<dbReference type="PANTHER" id="PTHR43692:SF1">
    <property type="entry name" value="UDP-N-ACETYLMURAMOYLALANINE--D-GLUTAMATE LIGASE"/>
    <property type="match status" value="1"/>
</dbReference>
<keyword evidence="12 17" id="KW-0573">Peptidoglycan synthesis</keyword>
<dbReference type="InterPro" id="IPR005762">
    <property type="entry name" value="MurD"/>
</dbReference>
<evidence type="ECO:0000256" key="8">
    <source>
        <dbReference type="ARBA" id="ARBA00022598"/>
    </source>
</evidence>
<dbReference type="Pfam" id="PF02875">
    <property type="entry name" value="Mur_ligase_C"/>
    <property type="match status" value="1"/>
</dbReference>
<comment type="function">
    <text evidence="1 17 18">Cell wall formation. Catalyzes the addition of glutamate to the nucleotide precursor UDP-N-acetylmuramoyl-L-alanine (UMA).</text>
</comment>
<dbReference type="AlphaFoldDB" id="A0AAW5BBM3"/>
<proteinExistence type="inferred from homology"/>
<evidence type="ECO:0000256" key="10">
    <source>
        <dbReference type="ARBA" id="ARBA00022840"/>
    </source>
</evidence>
<sequence length="449" mass="49562">MKQLTDFPYSNVLVLGLARSGTAAANVLLENSKNVRINDMNAREDDETVEELKSKGAEVILGTHPLHVLDGVDIIVKNPGIPYDNIILAEAMKRDIPIITEIELAGQLADGEIIAITGSNGKTTTTTLTTEMLSESNLAVKVAGNIGLVATEIAQTVESDESLVLELSSFQLLGIQRFKPSIAVVLNIFEAHLDYHKTMENYMEAKFNIFRNQTETDYLVYNADDTKIVTAVENAPSLKVPFSVTQRLSNGAWMDQDYLYFREEKVVPVADIVLVGEHNLENILAAIAAAKLRGATNEGIHKVLTTFSGVKHRLQFVDNIKQRLFYNDSKATNMLATQKALSSFKQPVILLAGGLDRGNDFQALLPYLKNVKGLVVFGQTAEKLKKLGEQADITNIVFAEDVEDAVVKAYQVSAEEDVILLSPACASWDQYRTFEERGDMFIQAVHRLK</sequence>
<evidence type="ECO:0000256" key="11">
    <source>
        <dbReference type="ARBA" id="ARBA00022960"/>
    </source>
</evidence>
<dbReference type="Pfam" id="PF08245">
    <property type="entry name" value="Mur_ligase_M"/>
    <property type="match status" value="1"/>
</dbReference>
<keyword evidence="13 17" id="KW-0961">Cell wall biogenesis/degradation</keyword>
<keyword evidence="11 17" id="KW-0133">Cell shape</keyword>
<evidence type="ECO:0000256" key="13">
    <source>
        <dbReference type="ARBA" id="ARBA00023316"/>
    </source>
</evidence>
<evidence type="ECO:0000256" key="2">
    <source>
        <dbReference type="ARBA" id="ARBA00004496"/>
    </source>
</evidence>
<dbReference type="Proteomes" id="UP001199631">
    <property type="component" value="Unassembled WGS sequence"/>
</dbReference>
<keyword evidence="7 17" id="KW-0963">Cytoplasm</keyword>
<feature type="domain" description="Mur ligase C-terminal" evidence="19">
    <location>
        <begin position="312"/>
        <end position="425"/>
    </location>
</feature>
<protein>
    <recommendedName>
        <fullName evidence="6 17">UDP-N-acetylmuramoylalanine--D-glutamate ligase</fullName>
        <ecNumber evidence="5 17">6.3.2.9</ecNumber>
    </recommendedName>
    <alternativeName>
        <fullName evidence="15 17">D-glutamic acid-adding enzyme</fullName>
    </alternativeName>
    <alternativeName>
        <fullName evidence="14 17">UDP-N-acetylmuramoyl-L-alanyl-D-glutamate synthetase</fullName>
    </alternativeName>
</protein>
<evidence type="ECO:0000256" key="1">
    <source>
        <dbReference type="ARBA" id="ARBA00002734"/>
    </source>
</evidence>